<evidence type="ECO:0000313" key="2">
    <source>
        <dbReference type="Proteomes" id="UP000325849"/>
    </source>
</evidence>
<dbReference type="RefSeq" id="WP_152894763.1">
    <property type="nucleotide sequence ID" value="NZ_VJZD01000284.1"/>
</dbReference>
<proteinExistence type="predicted"/>
<dbReference type="OrthoDB" id="4145526at2"/>
<reference evidence="1 2" key="1">
    <citation type="submission" date="2019-07" db="EMBL/GenBank/DDBJ databases">
        <title>New species of Amycolatopsis and Streptomyces.</title>
        <authorList>
            <person name="Duangmal K."/>
            <person name="Teo W.F.A."/>
            <person name="Lipun K."/>
        </authorList>
    </citation>
    <scope>NUCLEOTIDE SEQUENCE [LARGE SCALE GENOMIC DNA]</scope>
    <source>
        <strain evidence="1 2">NBRC 109810</strain>
    </source>
</reference>
<name>A0A5N8VPD2_9ACTN</name>
<dbReference type="AlphaFoldDB" id="A0A5N8VPD2"/>
<dbReference type="EMBL" id="VJZD01000284">
    <property type="protein sequence ID" value="MPY37161.1"/>
    <property type="molecule type" value="Genomic_DNA"/>
</dbReference>
<dbReference type="Proteomes" id="UP000325849">
    <property type="component" value="Unassembled WGS sequence"/>
</dbReference>
<keyword evidence="2" id="KW-1185">Reference proteome</keyword>
<comment type="caution">
    <text evidence="1">The sequence shown here is derived from an EMBL/GenBank/DDBJ whole genome shotgun (WGS) entry which is preliminary data.</text>
</comment>
<protein>
    <submittedName>
        <fullName evidence="1">Uncharacterized protein</fullName>
    </submittedName>
</protein>
<sequence>MADESRCNAGEGHLMESEGMAVYVPARDARAVRYEQQRLQRLVKDVAETERSGAGVVEIARHRVYRSGESIWPA</sequence>
<accession>A0A5N8VPD2</accession>
<organism evidence="1 2">
    <name type="scientific">Streptomyces adustus</name>
    <dbReference type="NCBI Taxonomy" id="1609272"/>
    <lineage>
        <taxon>Bacteria</taxon>
        <taxon>Bacillati</taxon>
        <taxon>Actinomycetota</taxon>
        <taxon>Actinomycetes</taxon>
        <taxon>Kitasatosporales</taxon>
        <taxon>Streptomycetaceae</taxon>
        <taxon>Streptomyces</taxon>
    </lineage>
</organism>
<evidence type="ECO:0000313" key="1">
    <source>
        <dbReference type="EMBL" id="MPY37161.1"/>
    </source>
</evidence>
<gene>
    <name evidence="1" type="ORF">FNH09_39895</name>
</gene>